<evidence type="ECO:0000256" key="7">
    <source>
        <dbReference type="ARBA" id="ARBA00023136"/>
    </source>
</evidence>
<dbReference type="GeneID" id="95349794"/>
<name>A0A0R2KAQ1_9LACO</name>
<dbReference type="EMBL" id="JQBK01000040">
    <property type="protein sequence ID" value="KRN83722.1"/>
    <property type="molecule type" value="Genomic_DNA"/>
</dbReference>
<evidence type="ECO:0000313" key="9">
    <source>
        <dbReference type="EMBL" id="KRN83722.1"/>
    </source>
</evidence>
<evidence type="ECO:0000256" key="5">
    <source>
        <dbReference type="ARBA" id="ARBA00022989"/>
    </source>
</evidence>
<dbReference type="InterPro" id="IPR005807">
    <property type="entry name" value="SecE_bac"/>
</dbReference>
<dbReference type="NCBIfam" id="TIGR00964">
    <property type="entry name" value="secE_bact"/>
    <property type="match status" value="1"/>
</dbReference>
<dbReference type="STRING" id="89059.LAC1533_1698"/>
<protein>
    <submittedName>
        <fullName evidence="9">Uncharacterized protein</fullName>
    </submittedName>
</protein>
<evidence type="ECO:0000313" key="10">
    <source>
        <dbReference type="EMBL" id="SFV41119.1"/>
    </source>
</evidence>
<dbReference type="Gene3D" id="1.20.5.1030">
    <property type="entry name" value="Preprotein translocase secy subunit"/>
    <property type="match status" value="1"/>
</dbReference>
<sequence>MKFLKDVKQSMRDTTWPTASENRKDTVTVVLMAIGFAIFFGIVDYLVQLIIKFFV</sequence>
<evidence type="ECO:0000256" key="2">
    <source>
        <dbReference type="ARBA" id="ARBA00022448"/>
    </source>
</evidence>
<keyword evidence="2" id="KW-0813">Transport</keyword>
<dbReference type="GO" id="GO:0008320">
    <property type="term" value="F:protein transmembrane transporter activity"/>
    <property type="evidence" value="ECO:0007669"/>
    <property type="project" value="InterPro"/>
</dbReference>
<evidence type="ECO:0000256" key="6">
    <source>
        <dbReference type="ARBA" id="ARBA00023010"/>
    </source>
</evidence>
<proteinExistence type="predicted"/>
<dbReference type="KEGG" id="laca:LAC1533_1698"/>
<dbReference type="Proteomes" id="UP000190935">
    <property type="component" value="Chromosome I"/>
</dbReference>
<keyword evidence="7 8" id="KW-0472">Membrane</keyword>
<evidence type="ECO:0000256" key="1">
    <source>
        <dbReference type="ARBA" id="ARBA00004370"/>
    </source>
</evidence>
<evidence type="ECO:0000256" key="3">
    <source>
        <dbReference type="ARBA" id="ARBA00022692"/>
    </source>
</evidence>
<reference evidence="10" key="2">
    <citation type="submission" date="2016-11" db="EMBL/GenBank/DDBJ databases">
        <authorList>
            <person name="Jaros S."/>
            <person name="Januszkiewicz K."/>
            <person name="Wedrychowicz H."/>
        </authorList>
    </citation>
    <scope>NUCLEOTIDE SEQUENCE [LARGE SCALE GENOMIC DNA]</scope>
    <source>
        <strain evidence="10">ACA-DC 1533</strain>
    </source>
</reference>
<evidence type="ECO:0000256" key="8">
    <source>
        <dbReference type="SAM" id="Phobius"/>
    </source>
</evidence>
<dbReference type="AlphaFoldDB" id="A0A0R2KAQ1"/>
<evidence type="ECO:0000256" key="4">
    <source>
        <dbReference type="ARBA" id="ARBA00022927"/>
    </source>
</evidence>
<keyword evidence="4" id="KW-0653">Protein transport</keyword>
<dbReference type="GO" id="GO:0009306">
    <property type="term" value="P:protein secretion"/>
    <property type="evidence" value="ECO:0007669"/>
    <property type="project" value="InterPro"/>
</dbReference>
<dbReference type="GO" id="GO:0006605">
    <property type="term" value="P:protein targeting"/>
    <property type="evidence" value="ECO:0007669"/>
    <property type="project" value="InterPro"/>
</dbReference>
<dbReference type="EMBL" id="LT630287">
    <property type="protein sequence ID" value="SFV41119.1"/>
    <property type="molecule type" value="Genomic_DNA"/>
</dbReference>
<dbReference type="RefSeq" id="WP_010496806.1">
    <property type="nucleotide sequence ID" value="NZ_CP173417.1"/>
</dbReference>
<gene>
    <name evidence="9" type="ORF">IV43_GL001424</name>
    <name evidence="10" type="ORF">LAC1533_1698</name>
</gene>
<dbReference type="GO" id="GO:0016020">
    <property type="term" value="C:membrane"/>
    <property type="evidence" value="ECO:0007669"/>
    <property type="project" value="UniProtKB-SubCell"/>
</dbReference>
<reference evidence="9 11" key="1">
    <citation type="journal article" date="2015" name="Genome Announc.">
        <title>Expanding the biotechnology potential of lactobacilli through comparative genomics of 213 strains and associated genera.</title>
        <authorList>
            <person name="Sun Z."/>
            <person name="Harris H.M."/>
            <person name="McCann A."/>
            <person name="Guo C."/>
            <person name="Argimon S."/>
            <person name="Zhang W."/>
            <person name="Yang X."/>
            <person name="Jeffery I.B."/>
            <person name="Cooney J.C."/>
            <person name="Kagawa T.F."/>
            <person name="Liu W."/>
            <person name="Song Y."/>
            <person name="Salvetti E."/>
            <person name="Wrobel A."/>
            <person name="Rasinkangas P."/>
            <person name="Parkhill J."/>
            <person name="Rea M.C."/>
            <person name="O'Sullivan O."/>
            <person name="Ritari J."/>
            <person name="Douillard F.P."/>
            <person name="Paul Ross R."/>
            <person name="Yang R."/>
            <person name="Briner A.E."/>
            <person name="Felis G.E."/>
            <person name="de Vos W.M."/>
            <person name="Barrangou R."/>
            <person name="Klaenhammer T.R."/>
            <person name="Caufield P.W."/>
            <person name="Cui Y."/>
            <person name="Zhang H."/>
            <person name="O'Toole P.W."/>
        </authorList>
    </citation>
    <scope>NUCLEOTIDE SEQUENCE [LARGE SCALE GENOMIC DNA]</scope>
    <source>
        <strain evidence="9 11">DSM 15353</strain>
    </source>
</reference>
<dbReference type="GO" id="GO:0006886">
    <property type="term" value="P:intracellular protein transport"/>
    <property type="evidence" value="ECO:0007669"/>
    <property type="project" value="InterPro"/>
</dbReference>
<evidence type="ECO:0000313" key="11">
    <source>
        <dbReference type="Proteomes" id="UP000051491"/>
    </source>
</evidence>
<dbReference type="OrthoDB" id="9813233at2"/>
<dbReference type="InterPro" id="IPR038379">
    <property type="entry name" value="SecE_sf"/>
</dbReference>
<organism evidence="9 11">
    <name type="scientific">Ligilactobacillus acidipiscis</name>
    <dbReference type="NCBI Taxonomy" id="89059"/>
    <lineage>
        <taxon>Bacteria</taxon>
        <taxon>Bacillati</taxon>
        <taxon>Bacillota</taxon>
        <taxon>Bacilli</taxon>
        <taxon>Lactobacillales</taxon>
        <taxon>Lactobacillaceae</taxon>
        <taxon>Ligilactobacillus</taxon>
    </lineage>
</organism>
<feature type="transmembrane region" description="Helical" evidence="8">
    <location>
        <begin position="26"/>
        <end position="47"/>
    </location>
</feature>
<dbReference type="Proteomes" id="UP000051491">
    <property type="component" value="Unassembled WGS sequence"/>
</dbReference>
<evidence type="ECO:0000313" key="12">
    <source>
        <dbReference type="Proteomes" id="UP000190935"/>
    </source>
</evidence>
<keyword evidence="3 8" id="KW-0812">Transmembrane</keyword>
<keyword evidence="5 8" id="KW-1133">Transmembrane helix</keyword>
<keyword evidence="6" id="KW-0811">Translocation</keyword>
<comment type="subcellular location">
    <subcellularLocation>
        <location evidence="1">Membrane</location>
    </subcellularLocation>
</comment>
<dbReference type="Pfam" id="PF00584">
    <property type="entry name" value="SecE"/>
    <property type="match status" value="1"/>
</dbReference>
<accession>A0A0R2KAQ1</accession>
<dbReference type="PATRIC" id="fig|89059.3.peg.1527"/>
<reference evidence="12" key="3">
    <citation type="submission" date="2016-11" db="EMBL/GenBank/DDBJ databases">
        <authorList>
            <person name="Papadimitriou K."/>
        </authorList>
    </citation>
    <scope>NUCLEOTIDE SEQUENCE [LARGE SCALE GENOMIC DNA]</scope>
    <source>
        <strain evidence="12">ACA-DC 1533</strain>
    </source>
</reference>
<dbReference type="InterPro" id="IPR001901">
    <property type="entry name" value="Translocase_SecE/Sec61-g"/>
</dbReference>